<keyword evidence="3" id="KW-0457">Lysine biosynthesis</keyword>
<dbReference type="FunFam" id="3.10.310.10:FF:000009">
    <property type="entry name" value="Diaminopimelate epimerase chloroplastic"/>
    <property type="match status" value="1"/>
</dbReference>
<evidence type="ECO:0000313" key="6">
    <source>
        <dbReference type="Proteomes" id="UP000585474"/>
    </source>
</evidence>
<protein>
    <submittedName>
        <fullName evidence="5">Diaminopimelate epimerase family protein</fullName>
    </submittedName>
</protein>
<dbReference type="GO" id="GO:0008837">
    <property type="term" value="F:diaminopimelate epimerase activity"/>
    <property type="evidence" value="ECO:0007669"/>
    <property type="project" value="InterPro"/>
</dbReference>
<dbReference type="EMBL" id="BJWL01000022">
    <property type="protein sequence ID" value="GFZ11045.1"/>
    <property type="molecule type" value="Genomic_DNA"/>
</dbReference>
<reference evidence="5 6" key="1">
    <citation type="submission" date="2019-07" db="EMBL/GenBank/DDBJ databases">
        <title>De Novo Assembly of kiwifruit Actinidia rufa.</title>
        <authorList>
            <person name="Sugita-Konishi S."/>
            <person name="Sato K."/>
            <person name="Mori E."/>
            <person name="Abe Y."/>
            <person name="Kisaki G."/>
            <person name="Hamano K."/>
            <person name="Suezawa K."/>
            <person name="Otani M."/>
            <person name="Fukuda T."/>
            <person name="Manabe T."/>
            <person name="Gomi K."/>
            <person name="Tabuchi M."/>
            <person name="Akimitsu K."/>
            <person name="Kataoka I."/>
        </authorList>
    </citation>
    <scope>NUCLEOTIDE SEQUENCE [LARGE SCALE GENOMIC DNA]</scope>
    <source>
        <strain evidence="6">cv. Fuchu</strain>
    </source>
</reference>
<dbReference type="NCBIfam" id="TIGR00652">
    <property type="entry name" value="DapF"/>
    <property type="match status" value="1"/>
</dbReference>
<dbReference type="Proteomes" id="UP000585474">
    <property type="component" value="Unassembled WGS sequence"/>
</dbReference>
<comment type="similarity">
    <text evidence="1">Belongs to the diaminopimelate epimerase family.</text>
</comment>
<dbReference type="PANTHER" id="PTHR31689:SF0">
    <property type="entry name" value="DIAMINOPIMELATE EPIMERASE"/>
    <property type="match status" value="1"/>
</dbReference>
<dbReference type="GO" id="GO:0005829">
    <property type="term" value="C:cytosol"/>
    <property type="evidence" value="ECO:0007669"/>
    <property type="project" value="TreeGrafter"/>
</dbReference>
<dbReference type="OrthoDB" id="4768at2759"/>
<dbReference type="SUPFAM" id="SSF54506">
    <property type="entry name" value="Diaminopimelate epimerase-like"/>
    <property type="match status" value="2"/>
</dbReference>
<name>A0A7J0GJT9_9ERIC</name>
<dbReference type="AlphaFoldDB" id="A0A7J0GJT9"/>
<keyword evidence="2" id="KW-0028">Amino-acid biosynthesis</keyword>
<dbReference type="Gene3D" id="3.10.310.10">
    <property type="entry name" value="Diaminopimelate Epimerase, Chain A, domain 1"/>
    <property type="match status" value="3"/>
</dbReference>
<gene>
    <name evidence="5" type="ORF">Acr_22g0004430</name>
</gene>
<evidence type="ECO:0000256" key="1">
    <source>
        <dbReference type="ARBA" id="ARBA00010219"/>
    </source>
</evidence>
<keyword evidence="4" id="KW-0413">Isomerase</keyword>
<comment type="caution">
    <text evidence="5">The sequence shown here is derived from an EMBL/GenBank/DDBJ whole genome shotgun (WGS) entry which is preliminary data.</text>
</comment>
<keyword evidence="6" id="KW-1185">Reference proteome</keyword>
<dbReference type="HAMAP" id="MF_00197">
    <property type="entry name" value="DAP_epimerase"/>
    <property type="match status" value="1"/>
</dbReference>
<dbReference type="Pfam" id="PF01678">
    <property type="entry name" value="DAP_epimerase"/>
    <property type="match status" value="2"/>
</dbReference>
<evidence type="ECO:0000313" key="5">
    <source>
        <dbReference type="EMBL" id="GFZ11045.1"/>
    </source>
</evidence>
<dbReference type="PANTHER" id="PTHR31689">
    <property type="entry name" value="DIAMINOPIMELATE EPIMERASE, CHLOROPLASTIC"/>
    <property type="match status" value="1"/>
</dbReference>
<proteinExistence type="inferred from homology"/>
<dbReference type="InterPro" id="IPR001653">
    <property type="entry name" value="DAP_epimerase_DapF"/>
</dbReference>
<accession>A0A7J0GJT9</accession>
<evidence type="ECO:0000256" key="2">
    <source>
        <dbReference type="ARBA" id="ARBA00022605"/>
    </source>
</evidence>
<dbReference type="GO" id="GO:0009089">
    <property type="term" value="P:lysine biosynthetic process via diaminopimelate"/>
    <property type="evidence" value="ECO:0007669"/>
    <property type="project" value="InterPro"/>
</dbReference>
<organism evidence="5 6">
    <name type="scientific">Actinidia rufa</name>
    <dbReference type="NCBI Taxonomy" id="165716"/>
    <lineage>
        <taxon>Eukaryota</taxon>
        <taxon>Viridiplantae</taxon>
        <taxon>Streptophyta</taxon>
        <taxon>Embryophyta</taxon>
        <taxon>Tracheophyta</taxon>
        <taxon>Spermatophyta</taxon>
        <taxon>Magnoliopsida</taxon>
        <taxon>eudicotyledons</taxon>
        <taxon>Gunneridae</taxon>
        <taxon>Pentapetalae</taxon>
        <taxon>asterids</taxon>
        <taxon>Ericales</taxon>
        <taxon>Actinidiaceae</taxon>
        <taxon>Actinidia</taxon>
    </lineage>
</organism>
<evidence type="ECO:0000256" key="4">
    <source>
        <dbReference type="ARBA" id="ARBA00023235"/>
    </source>
</evidence>
<evidence type="ECO:0000256" key="3">
    <source>
        <dbReference type="ARBA" id="ARBA00023154"/>
    </source>
</evidence>
<sequence>MAIAANISLARSSSTRSSLSSASVAIFRSSSSSHPTSLRSTTLTLRYPSLRIYAYSMNIEAPEKASKASFLDRKESGFLHFVKYHGLGNDFILVDNRNSMEPRITPEQAVKLCDRNFGIGADGMCGNGVRCFARFIAELDNLHGKQSFTIHTGAGLIVPEIQDDGKVRVDMGEPVLKASNVPTKLPANEGQSVVKSELLVDGETWNVTCVSMGNPHCVTFGSKGSQVDELNLAEIGPKFEHHEMFPARTNTEFVQVFSRSHLKMRVWERGAGATLACGTGACAVVVAAVLEGHAGRSCTVDLPGGPLEIEWREEDNHVYMTGPAEAVFYGSVPL</sequence>